<dbReference type="Pfam" id="PF01103">
    <property type="entry name" value="Omp85"/>
    <property type="match status" value="1"/>
</dbReference>
<dbReference type="Gene3D" id="2.40.160.50">
    <property type="entry name" value="membrane protein fhac: a member of the omp85/tpsb transporter family"/>
    <property type="match status" value="1"/>
</dbReference>
<evidence type="ECO:0000256" key="5">
    <source>
        <dbReference type="ARBA" id="ARBA00023237"/>
    </source>
</evidence>
<keyword evidence="2" id="KW-0812">Transmembrane</keyword>
<dbReference type="Gene3D" id="3.10.20.310">
    <property type="entry name" value="membrane protein fhac"/>
    <property type="match status" value="1"/>
</dbReference>
<evidence type="ECO:0000256" key="4">
    <source>
        <dbReference type="ARBA" id="ARBA00023136"/>
    </source>
</evidence>
<dbReference type="PANTHER" id="PTHR12815:SF47">
    <property type="entry name" value="TRANSLOCATION AND ASSEMBLY MODULE SUBUNIT TAMA"/>
    <property type="match status" value="1"/>
</dbReference>
<dbReference type="eggNOG" id="COG4775">
    <property type="taxonomic scope" value="Bacteria"/>
</dbReference>
<dbReference type="PROSITE" id="PS51257">
    <property type="entry name" value="PROKAR_LIPOPROTEIN"/>
    <property type="match status" value="1"/>
</dbReference>
<feature type="domain" description="POTRA" evidence="7">
    <location>
        <begin position="133"/>
        <end position="181"/>
    </location>
</feature>
<dbReference type="Pfam" id="PF07244">
    <property type="entry name" value="POTRA"/>
    <property type="match status" value="1"/>
</dbReference>
<feature type="domain" description="Bacterial surface antigen (D15)" evidence="6">
    <location>
        <begin position="429"/>
        <end position="832"/>
    </location>
</feature>
<dbReference type="AlphaFoldDB" id="A0A090PX21"/>
<comment type="caution">
    <text evidence="8">The sequence shown here is derived from an EMBL/GenBank/DDBJ whole genome shotgun (WGS) entry which is preliminary data.</text>
</comment>
<sequence>MTKKRFTLHIAAICTLLLLIVSCNAVKRVPQNKNLLVKNRILVDSLAPDDPRVKTLPALQPNTKLPLIGYPLRLHIYNLARPNKDSLVAAWKNSHSGTDEFLENTLSRKQTNKLYNSLIDFNKWLKRTGESPAIIDKELVTKSEERLKAWYWNQGYFNTEVSHEIIEKSRKKRAEILYKVERNRPYIIDSIKSKIESTAIDSLYQITKGKSFVVAGEQYLSQNFTDERDRLNTYFRNHGAYHMEKEYIKFEGDTVNTDHKANITLIIKDREEQLGDSTYTTPFRVHKISKVNIIPDYTNELDSIPADTTRYEDYNIIRYGKRKYRSNTLTDAVFFHEGDIYRDLDRDRTYKRITELQSFLYPQIRYVSDPADSTGRDLIANVLLTSKKKFNVKIAPEATHSNIQTLGIGLNTSLLIRNLFKGSELLDISFRGNIGASSNAATGDSRFFDLQEFGADARLSFPRLFVPFETDGFIPKYMSPSTDFTIGFTSQTNIGLDKQSLQGALRYNWQQTPVKSTIFELVNAQYVRNLDPGNFFNVYRSSYGSLNDIANDLSLSSPTYVNDEGDLIVPDGTSQFIQDGLNGTLSTTAEQQQIIRNIRERRQRLSQNNLIISSSYNWIRNNRQGIYDDDFSRISVRVELAGNVLAGISDLVGVEENSNGQKEVFGVEFSQYVKTEFDYVKHWQYYNGHVLAIRTFAGIAIPYGNSDNIPFIRSFFAGGPNDNRAWQAYELGPGRTGGINDFNEANMKIALNAEYRFPITGAFKGAVFADIGNIWNVLDSEDDPDAIFNDFSDLGALAIGTGVGLRYDFGFFVMRLDAGFKTYNPAADPGERWFKEMKFNRAVLNVGINYPF</sequence>
<dbReference type="PANTHER" id="PTHR12815">
    <property type="entry name" value="SORTING AND ASSEMBLY MACHINERY SAMM50 PROTEIN FAMILY MEMBER"/>
    <property type="match status" value="1"/>
</dbReference>
<keyword evidence="5" id="KW-0998">Cell outer membrane</keyword>
<dbReference type="Proteomes" id="UP000029221">
    <property type="component" value="Unassembled WGS sequence"/>
</dbReference>
<evidence type="ECO:0000256" key="2">
    <source>
        <dbReference type="ARBA" id="ARBA00022692"/>
    </source>
</evidence>
<keyword evidence="9" id="KW-1185">Reference proteome</keyword>
<keyword evidence="4" id="KW-0472">Membrane</keyword>
<dbReference type="GO" id="GO:0019867">
    <property type="term" value="C:outer membrane"/>
    <property type="evidence" value="ECO:0007669"/>
    <property type="project" value="InterPro"/>
</dbReference>
<accession>A0A090PX21</accession>
<evidence type="ECO:0000259" key="7">
    <source>
        <dbReference type="Pfam" id="PF07244"/>
    </source>
</evidence>
<dbReference type="InterPro" id="IPR010827">
    <property type="entry name" value="BamA/TamA_POTRA"/>
</dbReference>
<dbReference type="InterPro" id="IPR039910">
    <property type="entry name" value="D15-like"/>
</dbReference>
<reference evidence="8" key="1">
    <citation type="journal article" date="2014" name="Genome Announc.">
        <title>Draft Genome Sequences of Marine Flavobacterium Nonlabens Strains NR17, NR24, NR27, NR32, NR33, and Ara13.</title>
        <authorList>
            <person name="Nakanishi M."/>
            <person name="Meirelles P."/>
            <person name="Suzuki R."/>
            <person name="Takatani N."/>
            <person name="Mino S."/>
            <person name="Suda W."/>
            <person name="Oshima K."/>
            <person name="Hattori M."/>
            <person name="Ohkuma M."/>
            <person name="Hosokawa M."/>
            <person name="Miyashita K."/>
            <person name="Thompson F.L."/>
            <person name="Niwa A."/>
            <person name="Sawabe T."/>
            <person name="Sawabe T."/>
        </authorList>
    </citation>
    <scope>NUCLEOTIDE SEQUENCE [LARGE SCALE GENOMIC DNA]</scope>
    <source>
        <strain evidence="8">JCM 19294</strain>
    </source>
</reference>
<name>A0A090PX21_9FLAO</name>
<evidence type="ECO:0000256" key="1">
    <source>
        <dbReference type="ARBA" id="ARBA00004370"/>
    </source>
</evidence>
<keyword evidence="3" id="KW-0732">Signal</keyword>
<dbReference type="InterPro" id="IPR000184">
    <property type="entry name" value="Bac_surfAg_D15"/>
</dbReference>
<dbReference type="STRING" id="319236.BST91_00580"/>
<proteinExistence type="predicted"/>
<evidence type="ECO:0000313" key="9">
    <source>
        <dbReference type="Proteomes" id="UP000029221"/>
    </source>
</evidence>
<gene>
    <name evidence="8" type="ORF">JCM19294_2191</name>
</gene>
<comment type="subcellular location">
    <subcellularLocation>
        <location evidence="1">Membrane</location>
    </subcellularLocation>
</comment>
<dbReference type="EMBL" id="BBML01000001">
    <property type="protein sequence ID" value="GAK95409.1"/>
    <property type="molecule type" value="Genomic_DNA"/>
</dbReference>
<organism evidence="8 9">
    <name type="scientific">Nonlabens tegetincola</name>
    <dbReference type="NCBI Taxonomy" id="323273"/>
    <lineage>
        <taxon>Bacteria</taxon>
        <taxon>Pseudomonadati</taxon>
        <taxon>Bacteroidota</taxon>
        <taxon>Flavobacteriia</taxon>
        <taxon>Flavobacteriales</taxon>
        <taxon>Flavobacteriaceae</taxon>
        <taxon>Nonlabens</taxon>
    </lineage>
</organism>
<evidence type="ECO:0000313" key="8">
    <source>
        <dbReference type="EMBL" id="GAK95409.1"/>
    </source>
</evidence>
<dbReference type="RefSeq" id="WP_042275891.1">
    <property type="nucleotide sequence ID" value="NZ_BBML01000001.1"/>
</dbReference>
<evidence type="ECO:0000256" key="3">
    <source>
        <dbReference type="ARBA" id="ARBA00022729"/>
    </source>
</evidence>
<protein>
    <submittedName>
        <fullName evidence="8">Uncharacterized protein</fullName>
    </submittedName>
</protein>
<evidence type="ECO:0000259" key="6">
    <source>
        <dbReference type="Pfam" id="PF01103"/>
    </source>
</evidence>